<feature type="compositionally biased region" description="Polar residues" evidence="7">
    <location>
        <begin position="145"/>
        <end position="170"/>
    </location>
</feature>
<protein>
    <recommendedName>
        <fullName evidence="8">Homeobox domain-containing protein</fullName>
    </recommendedName>
</protein>
<gene>
    <name evidence="9" type="ORF">QR680_003196</name>
</gene>
<dbReference type="Gene3D" id="1.10.10.60">
    <property type="entry name" value="Homeodomain-like"/>
    <property type="match status" value="1"/>
</dbReference>
<evidence type="ECO:0000256" key="7">
    <source>
        <dbReference type="SAM" id="MobiDB-lite"/>
    </source>
</evidence>
<evidence type="ECO:0000256" key="1">
    <source>
        <dbReference type="ARBA" id="ARBA00004123"/>
    </source>
</evidence>
<keyword evidence="4 5" id="KW-0539">Nucleus</keyword>
<dbReference type="GO" id="GO:0000981">
    <property type="term" value="F:DNA-binding transcription factor activity, RNA polymerase II-specific"/>
    <property type="evidence" value="ECO:0007669"/>
    <property type="project" value="InterPro"/>
</dbReference>
<evidence type="ECO:0000256" key="6">
    <source>
        <dbReference type="RuleBase" id="RU000682"/>
    </source>
</evidence>
<name>A0AA39H7M6_9BILA</name>
<feature type="region of interest" description="Disordered" evidence="7">
    <location>
        <begin position="133"/>
        <end position="170"/>
    </location>
</feature>
<keyword evidence="2 5" id="KW-0238">DNA-binding</keyword>
<dbReference type="SMART" id="SM00389">
    <property type="entry name" value="HOX"/>
    <property type="match status" value="1"/>
</dbReference>
<proteinExistence type="predicted"/>
<keyword evidence="3 5" id="KW-0371">Homeobox</keyword>
<evidence type="ECO:0000313" key="9">
    <source>
        <dbReference type="EMBL" id="KAK0399748.1"/>
    </source>
</evidence>
<dbReference type="EMBL" id="JAUCMV010000005">
    <property type="protein sequence ID" value="KAK0399748.1"/>
    <property type="molecule type" value="Genomic_DNA"/>
</dbReference>
<sequence length="438" mass="48960">MSSDLIRDSLRRQQIIRTELRKWKQFKEHELGYLFGSSDDSLNELLAESESLSMTISESLHIPEKPVVTNAQGSLVVTTDANPVKPISEKTEHPRLLASASLGDVEEIKDEPKVVNELSEEENKAVLVPLPANGTKEEGKLPNAMETSTVEESTIPPSVSQRSSCPREVLSQTSLPVKLKEREHPEHPFSPPPLPSAPSERTNIAVKPLCASPESTTFSARITLSQPINPKRSEPAKQRTRMTAEQSNRLNKVFAKNCKPSLAEKIELARELNLELDRVSSWFSNKRSYVKASEKKKKVIAQSSEPLKKTAARTQSSVLAKLPAAQTSTKGLPLQMHFPNQHATIYLHSLPNDGNQKRGRHQKFTTKQKSIRERMSRKISCPIEEKAGDLPMTTGLSNVKFNKIAREQAVKKCRSQQKSTASHTRQIQQISARYNNKC</sequence>
<organism evidence="9 10">
    <name type="scientific">Steinernema hermaphroditum</name>
    <dbReference type="NCBI Taxonomy" id="289476"/>
    <lineage>
        <taxon>Eukaryota</taxon>
        <taxon>Metazoa</taxon>
        <taxon>Ecdysozoa</taxon>
        <taxon>Nematoda</taxon>
        <taxon>Chromadorea</taxon>
        <taxon>Rhabditida</taxon>
        <taxon>Tylenchina</taxon>
        <taxon>Panagrolaimomorpha</taxon>
        <taxon>Strongyloidoidea</taxon>
        <taxon>Steinernematidae</taxon>
        <taxon>Steinernema</taxon>
    </lineage>
</organism>
<dbReference type="Proteomes" id="UP001175271">
    <property type="component" value="Unassembled WGS sequence"/>
</dbReference>
<evidence type="ECO:0000256" key="5">
    <source>
        <dbReference type="PROSITE-ProRule" id="PRU00108"/>
    </source>
</evidence>
<evidence type="ECO:0000256" key="3">
    <source>
        <dbReference type="ARBA" id="ARBA00023155"/>
    </source>
</evidence>
<dbReference type="InterPro" id="IPR009057">
    <property type="entry name" value="Homeodomain-like_sf"/>
</dbReference>
<dbReference type="GO" id="GO:0003677">
    <property type="term" value="F:DNA binding"/>
    <property type="evidence" value="ECO:0007669"/>
    <property type="project" value="UniProtKB-UniRule"/>
</dbReference>
<feature type="region of interest" description="Disordered" evidence="7">
    <location>
        <begin position="181"/>
        <end position="200"/>
    </location>
</feature>
<dbReference type="GO" id="GO:0005634">
    <property type="term" value="C:nucleus"/>
    <property type="evidence" value="ECO:0007669"/>
    <property type="project" value="UniProtKB-SubCell"/>
</dbReference>
<dbReference type="SUPFAM" id="SSF46689">
    <property type="entry name" value="Homeodomain-like"/>
    <property type="match status" value="1"/>
</dbReference>
<dbReference type="PROSITE" id="PS00027">
    <property type="entry name" value="HOMEOBOX_1"/>
    <property type="match status" value="1"/>
</dbReference>
<feature type="domain" description="Homeobox" evidence="8">
    <location>
        <begin position="233"/>
        <end position="293"/>
    </location>
</feature>
<feature type="DNA-binding region" description="Homeobox" evidence="5">
    <location>
        <begin position="235"/>
        <end position="294"/>
    </location>
</feature>
<dbReference type="AlphaFoldDB" id="A0AA39H7M6"/>
<feature type="region of interest" description="Disordered" evidence="7">
    <location>
        <begin position="413"/>
        <end position="438"/>
    </location>
</feature>
<comment type="caution">
    <text evidence="9">The sequence shown here is derived from an EMBL/GenBank/DDBJ whole genome shotgun (WGS) entry which is preliminary data.</text>
</comment>
<dbReference type="InterPro" id="IPR001356">
    <property type="entry name" value="HD"/>
</dbReference>
<evidence type="ECO:0000313" key="10">
    <source>
        <dbReference type="Proteomes" id="UP001175271"/>
    </source>
</evidence>
<dbReference type="InterPro" id="IPR017970">
    <property type="entry name" value="Homeobox_CS"/>
</dbReference>
<dbReference type="PROSITE" id="PS50071">
    <property type="entry name" value="HOMEOBOX_2"/>
    <property type="match status" value="1"/>
</dbReference>
<reference evidence="9" key="1">
    <citation type="submission" date="2023-06" db="EMBL/GenBank/DDBJ databases">
        <title>Genomic analysis of the entomopathogenic nematode Steinernema hermaphroditum.</title>
        <authorList>
            <person name="Schwarz E.M."/>
            <person name="Heppert J.K."/>
            <person name="Baniya A."/>
            <person name="Schwartz H.T."/>
            <person name="Tan C.-H."/>
            <person name="Antoshechkin I."/>
            <person name="Sternberg P.W."/>
            <person name="Goodrich-Blair H."/>
            <person name="Dillman A.R."/>
        </authorList>
    </citation>
    <scope>NUCLEOTIDE SEQUENCE</scope>
    <source>
        <strain evidence="9">PS9179</strain>
        <tissue evidence="9">Whole animal</tissue>
    </source>
</reference>
<evidence type="ECO:0000259" key="8">
    <source>
        <dbReference type="PROSITE" id="PS50071"/>
    </source>
</evidence>
<comment type="subcellular location">
    <subcellularLocation>
        <location evidence="1 5 6">Nucleus</location>
    </subcellularLocation>
</comment>
<keyword evidence="10" id="KW-1185">Reference proteome</keyword>
<feature type="compositionally biased region" description="Polar residues" evidence="7">
    <location>
        <begin position="416"/>
        <end position="438"/>
    </location>
</feature>
<evidence type="ECO:0000256" key="4">
    <source>
        <dbReference type="ARBA" id="ARBA00023242"/>
    </source>
</evidence>
<dbReference type="Pfam" id="PF00046">
    <property type="entry name" value="Homeodomain"/>
    <property type="match status" value="1"/>
</dbReference>
<accession>A0AA39H7M6</accession>
<dbReference type="CDD" id="cd00086">
    <property type="entry name" value="homeodomain"/>
    <property type="match status" value="1"/>
</dbReference>
<evidence type="ECO:0000256" key="2">
    <source>
        <dbReference type="ARBA" id="ARBA00023125"/>
    </source>
</evidence>